<protein>
    <submittedName>
        <fullName evidence="3">MarR family transcriptional regulator</fullName>
    </submittedName>
</protein>
<feature type="domain" description="HTH marR-type" evidence="2">
    <location>
        <begin position="37"/>
        <end position="176"/>
    </location>
</feature>
<dbReference type="EMBL" id="BAAAYG010000018">
    <property type="protein sequence ID" value="GAA3288415.1"/>
    <property type="molecule type" value="Genomic_DNA"/>
</dbReference>
<dbReference type="PANTHER" id="PTHR33164:SF106">
    <property type="entry name" value="TRANSCRIPTIONAL REGULATORY PROTEIN"/>
    <property type="match status" value="1"/>
</dbReference>
<accession>A0ABP6RGA2</accession>
<reference evidence="4" key="1">
    <citation type="journal article" date="2019" name="Int. J. Syst. Evol. Microbiol.">
        <title>The Global Catalogue of Microorganisms (GCM) 10K type strain sequencing project: providing services to taxonomists for standard genome sequencing and annotation.</title>
        <authorList>
            <consortium name="The Broad Institute Genomics Platform"/>
            <consortium name="The Broad Institute Genome Sequencing Center for Infectious Disease"/>
            <person name="Wu L."/>
            <person name="Ma J."/>
        </authorList>
    </citation>
    <scope>NUCLEOTIDE SEQUENCE [LARGE SCALE GENOMIC DNA]</scope>
    <source>
        <strain evidence="4">JCM 11483</strain>
    </source>
</reference>
<evidence type="ECO:0000256" key="1">
    <source>
        <dbReference type="SAM" id="MobiDB-lite"/>
    </source>
</evidence>
<dbReference type="SMART" id="SM00347">
    <property type="entry name" value="HTH_MARR"/>
    <property type="match status" value="1"/>
</dbReference>
<gene>
    <name evidence="3" type="ORF">GCM10020260_26910</name>
</gene>
<keyword evidence="4" id="KW-1185">Reference proteome</keyword>
<organism evidence="3 4">
    <name type="scientific">Nesterenkonia halobia</name>
    <dbReference type="NCBI Taxonomy" id="37922"/>
    <lineage>
        <taxon>Bacteria</taxon>
        <taxon>Bacillati</taxon>
        <taxon>Actinomycetota</taxon>
        <taxon>Actinomycetes</taxon>
        <taxon>Micrococcales</taxon>
        <taxon>Micrococcaceae</taxon>
        <taxon>Nesterenkonia</taxon>
    </lineage>
</organism>
<dbReference type="Proteomes" id="UP001501736">
    <property type="component" value="Unassembled WGS sequence"/>
</dbReference>
<name>A0ABP6RGA2_9MICC</name>
<dbReference type="PRINTS" id="PR00598">
    <property type="entry name" value="HTHMARR"/>
</dbReference>
<sequence length="183" mass="20487">MPDRSAPDRDEPRMVDPRVMDPEGALVPHAGIAAEEMDQIVGVLESLRRWHLAERRMNEASQAAMRLGETDMRALRFIIAAQRDERLATPGGLARHLGISTASVTKLLDRLAAQDHIRRLPHPEDRRSTAIEVVEETRRAARRAVGGPHADRFRAVAELAPEERDVVRSFLDRLASTEPPDET</sequence>
<dbReference type="InterPro" id="IPR036390">
    <property type="entry name" value="WH_DNA-bd_sf"/>
</dbReference>
<evidence type="ECO:0000313" key="4">
    <source>
        <dbReference type="Proteomes" id="UP001501736"/>
    </source>
</evidence>
<evidence type="ECO:0000313" key="3">
    <source>
        <dbReference type="EMBL" id="GAA3288415.1"/>
    </source>
</evidence>
<dbReference type="InterPro" id="IPR036388">
    <property type="entry name" value="WH-like_DNA-bd_sf"/>
</dbReference>
<dbReference type="InterPro" id="IPR000835">
    <property type="entry name" value="HTH_MarR-typ"/>
</dbReference>
<feature type="region of interest" description="Disordered" evidence="1">
    <location>
        <begin position="1"/>
        <end position="21"/>
    </location>
</feature>
<dbReference type="SUPFAM" id="SSF46785">
    <property type="entry name" value="Winged helix' DNA-binding domain"/>
    <property type="match status" value="1"/>
</dbReference>
<dbReference type="PROSITE" id="PS50995">
    <property type="entry name" value="HTH_MARR_2"/>
    <property type="match status" value="1"/>
</dbReference>
<dbReference type="InterPro" id="IPR039422">
    <property type="entry name" value="MarR/SlyA-like"/>
</dbReference>
<proteinExistence type="predicted"/>
<dbReference type="Pfam" id="PF12802">
    <property type="entry name" value="MarR_2"/>
    <property type="match status" value="1"/>
</dbReference>
<dbReference type="PANTHER" id="PTHR33164">
    <property type="entry name" value="TRANSCRIPTIONAL REGULATOR, MARR FAMILY"/>
    <property type="match status" value="1"/>
</dbReference>
<dbReference type="RefSeq" id="WP_344722291.1">
    <property type="nucleotide sequence ID" value="NZ_BAAAYG010000018.1"/>
</dbReference>
<evidence type="ECO:0000259" key="2">
    <source>
        <dbReference type="PROSITE" id="PS50995"/>
    </source>
</evidence>
<dbReference type="Gene3D" id="1.10.10.10">
    <property type="entry name" value="Winged helix-like DNA-binding domain superfamily/Winged helix DNA-binding domain"/>
    <property type="match status" value="1"/>
</dbReference>
<comment type="caution">
    <text evidence="3">The sequence shown here is derived from an EMBL/GenBank/DDBJ whole genome shotgun (WGS) entry which is preliminary data.</text>
</comment>